<dbReference type="OrthoDB" id="7051144at2"/>
<evidence type="ECO:0000313" key="2">
    <source>
        <dbReference type="Proteomes" id="UP000189443"/>
    </source>
</evidence>
<protein>
    <recommendedName>
        <fullName evidence="3">ATP-binding protein</fullName>
    </recommendedName>
</protein>
<dbReference type="Gene3D" id="1.25.10.10">
    <property type="entry name" value="Leucine-rich Repeat Variant"/>
    <property type="match status" value="1"/>
</dbReference>
<sequence>MSPRPGGEADKFGNRYEGAWTIRHVLYVLLGTGHSVTVEDIDELGLGAEFTYRHGDTVEVHQLKRQNGSANTWTVKSLQDKGIWENVRSHVEDGRQFRFVSLLPASPLQELADRARRSGNHDDFIKHWLTKGLRDPFDDLSSSEIFESSEIAWKILRGFSISWPDEQDIVSMNGALAQLLLEGAAGSLAAVGLGDLIQNSLGVTLDAPAIDSRLGTYGLSRSRLLNASGIAEQVSSVSKGWASNIERELLQPTIDRSEADQLVGLINGSNKLLLLMGHGGGGKSAALHHVYESLDADSVPLLAFRLDRLEPFSSTTELGERIGVGVSPVTALAAVAGERSSVLIVDQLDAVSLTSGRMPRNFDAVASLVREASAFPAMTVVLACRKFDVENDYRIRELADAKNCAHVEVGELSDAQVTESVRAMGLDANALADHQKTLLRSPLNLVLLKSIAGDEDAMAFQTTKNLFDAFWQRKLTDCRQRRDSVRFNKVISTLAEAISARQRLSVPITALDADDLADDAGVLVSEHVLVRDGQQIAFFHESFFDYAFARGWIERDESLVSFLLGGEQELFRRAQVRQVMNHLRELEPDRFAVETEALLTSPDIRYHIKDVVLKLLGSLSDPTSREWEMVTNVQETHPAFEARLWRILQTAPWFERLDAEGVIEEWLDGEDETEQGRAIEVMAGAAKSSPDRLAEILQRYKAVAEYPQWLRWVTRFSDIHQSRPLFDLLLDAVRSGQYVGMEDEVWLSAHDLGKQRPDWVVELLAAHLVDRPSAMAVDDKGKIETLLDRDYSVIQLTQLAAAGAPELFCERLIPYMLGVMAKTAYEHDDSRPHRDRHFSHRHPRTNIRELEDALLAGAATALRGIVERDAASARPVLESLAFDPHDTAQWLLYEALRAAGSHYADWAAELLLQGTHRFISGYYAANAVWKTRELIQSTSQFMPDEAFASIEAAILEVRFPWESKPTGWYPFNLLSAMQEDRLSELGRRRLGELRRKFDSDQPAEPQGVTGGAIGAPINQAAAGRMSDEQWLGAIAKHNSERTDWRTHTGGAYEQSHVLQEQTKSDPERFSRLALRFDESVHAAYGDAILMGLGNADALADPAPVFEAVRHIASLGHEANNRWLGSAIRKYLKTVPQDIVQLIIDRATGASDPVDGSLTVQTANQEHTQGRDLYTSGINSSRGSAAEILGDLLIYDADGSRTALVLPVLDAMAEDPAVTVRSCVAHVIHASMRHARPQALQAFARLINADDELLATHAVVRLMAHIGFEDLDVVKPVIERMLQSERYETRQCGGQLAALAAMHWSLVEMLDSVLSGEDVASRIGAAGACAHGLSNATDTAVAQRAFEQFIDDPEDKVRGAIAEFASVVRGQRLRPLKVSLKALIHSASFEEALPQLLITLEHASDRVDDLALECGRRFVEIHGEGSGDIRNRAAADARHVGELLVRAYAQATSTTSRGQVLDLLDQLLLIGAFGVADLVEKSER</sequence>
<dbReference type="InterPro" id="IPR011989">
    <property type="entry name" value="ARM-like"/>
</dbReference>
<dbReference type="SUPFAM" id="SSF48371">
    <property type="entry name" value="ARM repeat"/>
    <property type="match status" value="1"/>
</dbReference>
<dbReference type="EMBL" id="CP019724">
    <property type="protein sequence ID" value="AQS72091.1"/>
    <property type="molecule type" value="Genomic_DNA"/>
</dbReference>
<evidence type="ECO:0000313" key="1">
    <source>
        <dbReference type="EMBL" id="AQS72091.1"/>
    </source>
</evidence>
<dbReference type="KEGG" id="spac:B1H29_19710"/>
<evidence type="ECO:0008006" key="3">
    <source>
        <dbReference type="Google" id="ProtNLM"/>
    </source>
</evidence>
<organism evidence="1 2">
    <name type="scientific">Streptomyces pactum</name>
    <dbReference type="NCBI Taxonomy" id="68249"/>
    <lineage>
        <taxon>Bacteria</taxon>
        <taxon>Bacillati</taxon>
        <taxon>Actinomycetota</taxon>
        <taxon>Actinomycetes</taxon>
        <taxon>Kitasatosporales</taxon>
        <taxon>Streptomycetaceae</taxon>
        <taxon>Streptomyces</taxon>
    </lineage>
</organism>
<dbReference type="Proteomes" id="UP000189443">
    <property type="component" value="Chromosome"/>
</dbReference>
<keyword evidence="2" id="KW-1185">Reference proteome</keyword>
<name>A0A1S6JK00_9ACTN</name>
<proteinExistence type="predicted"/>
<accession>A0A1S6JK00</accession>
<reference evidence="1 2" key="1">
    <citation type="submission" date="2017-02" db="EMBL/GenBank/DDBJ databases">
        <title>Streptomyces pactum ACT12 Genome sequencing and assembly.</title>
        <authorList>
            <person name="Xue Q."/>
            <person name="Yan X."/>
            <person name="Jia L."/>
            <person name="Yan H."/>
        </authorList>
    </citation>
    <scope>NUCLEOTIDE SEQUENCE [LARGE SCALE GENOMIC DNA]</scope>
    <source>
        <strain evidence="1 2">ACT12</strain>
    </source>
</reference>
<dbReference type="InterPro" id="IPR016024">
    <property type="entry name" value="ARM-type_fold"/>
</dbReference>
<gene>
    <name evidence="1" type="ORF">B1H29_19710</name>
</gene>